<evidence type="ECO:0000256" key="7">
    <source>
        <dbReference type="ARBA" id="ARBA00022692"/>
    </source>
</evidence>
<dbReference type="GO" id="GO:0016020">
    <property type="term" value="C:membrane"/>
    <property type="evidence" value="ECO:0007669"/>
    <property type="project" value="UniProtKB-SubCell"/>
</dbReference>
<comment type="similarity">
    <text evidence="3">Belongs to the glycosyltransferase 31 family. Beta3-Gal-T subfamily.</text>
</comment>
<evidence type="ECO:0000256" key="1">
    <source>
        <dbReference type="ARBA" id="ARBA00004606"/>
    </source>
</evidence>
<evidence type="ECO:0000256" key="5">
    <source>
        <dbReference type="ARBA" id="ARBA00022676"/>
    </source>
</evidence>
<comment type="subcellular location">
    <subcellularLocation>
        <location evidence="1">Membrane</location>
        <topology evidence="1">Single-pass type II membrane protein</topology>
    </subcellularLocation>
</comment>
<dbReference type="GO" id="GO:0016263">
    <property type="term" value="F:glycoprotein-N-acetylgalactosamine 3-beta-galactosyltransferase activity"/>
    <property type="evidence" value="ECO:0007669"/>
    <property type="project" value="UniProtKB-EC"/>
</dbReference>
<dbReference type="EMBL" id="CAJNOR010001183">
    <property type="protein sequence ID" value="CAF1093045.1"/>
    <property type="molecule type" value="Genomic_DNA"/>
</dbReference>
<evidence type="ECO:0000313" key="14">
    <source>
        <dbReference type="EMBL" id="CAF1093045.1"/>
    </source>
</evidence>
<evidence type="ECO:0000313" key="13">
    <source>
        <dbReference type="EMBL" id="CAF0939274.1"/>
    </source>
</evidence>
<evidence type="ECO:0000256" key="4">
    <source>
        <dbReference type="ARBA" id="ARBA00012557"/>
    </source>
</evidence>
<keyword evidence="10" id="KW-1133">Transmembrane helix</keyword>
<reference evidence="13" key="1">
    <citation type="submission" date="2021-02" db="EMBL/GenBank/DDBJ databases">
        <authorList>
            <person name="Nowell W R."/>
        </authorList>
    </citation>
    <scope>NUCLEOTIDE SEQUENCE</scope>
</reference>
<evidence type="ECO:0000259" key="12">
    <source>
        <dbReference type="Pfam" id="PF02434"/>
    </source>
</evidence>
<comment type="pathway">
    <text evidence="2">Protein modification; protein glycosylation.</text>
</comment>
<dbReference type="EMBL" id="CAJNOJ010000043">
    <property type="protein sequence ID" value="CAF0939274.1"/>
    <property type="molecule type" value="Genomic_DNA"/>
</dbReference>
<keyword evidence="8" id="KW-0547">Nucleotide-binding</keyword>
<gene>
    <name evidence="13" type="ORF">EDS130_LOCUS11734</name>
    <name evidence="14" type="ORF">XAT740_LOCUS17944</name>
</gene>
<dbReference type="Proteomes" id="UP000663828">
    <property type="component" value="Unassembled WGS sequence"/>
</dbReference>
<dbReference type="Gene3D" id="3.90.550.50">
    <property type="match status" value="1"/>
</dbReference>
<keyword evidence="7" id="KW-0812">Transmembrane</keyword>
<evidence type="ECO:0000256" key="2">
    <source>
        <dbReference type="ARBA" id="ARBA00004922"/>
    </source>
</evidence>
<dbReference type="InterPro" id="IPR003378">
    <property type="entry name" value="Fringe-like_glycosylTrfase"/>
</dbReference>
<dbReference type="OrthoDB" id="414175at2759"/>
<evidence type="ECO:0000256" key="8">
    <source>
        <dbReference type="ARBA" id="ARBA00022741"/>
    </source>
</evidence>
<evidence type="ECO:0000256" key="6">
    <source>
        <dbReference type="ARBA" id="ARBA00022679"/>
    </source>
</evidence>
<dbReference type="PANTHER" id="PTHR23033:SF14">
    <property type="entry name" value="GLYCOPROTEIN-N-ACETYLGALACTOSAMINE 3-BETA-GALACTOSYLTRANSFERASE 1-RELATED"/>
    <property type="match status" value="1"/>
</dbReference>
<feature type="domain" description="Fringe-like glycosyltransferase" evidence="12">
    <location>
        <begin position="35"/>
        <end position="144"/>
    </location>
</feature>
<dbReference type="AlphaFoldDB" id="A0A814CAE6"/>
<evidence type="ECO:0000256" key="9">
    <source>
        <dbReference type="ARBA" id="ARBA00022968"/>
    </source>
</evidence>
<sequence>MTQNQRRFAKRLPIAPIENIQPGYGHLTEKTVLAFLFAYRNYFNEFDWFVKADDDTYLFVEYLKEFLKLHDPLEPITFGYNFKVLVDNGYHSGGASYVLSREALQRLYRAHQNPNNKTCRRDGGMEDIEIAKCLRKLGVYLGRSTDEDDRDLFHPLALPEHFLGIFPKWLETYAENPLKKHYNCCSDRSVSFHYMKPEEIYLMDFLFCGLNP</sequence>
<evidence type="ECO:0000313" key="15">
    <source>
        <dbReference type="Proteomes" id="UP000663828"/>
    </source>
</evidence>
<comment type="caution">
    <text evidence="13">The sequence shown here is derived from an EMBL/GenBank/DDBJ whole genome shotgun (WGS) entry which is preliminary data.</text>
</comment>
<keyword evidence="6" id="KW-0808">Transferase</keyword>
<dbReference type="GO" id="GO:0000166">
    <property type="term" value="F:nucleotide binding"/>
    <property type="evidence" value="ECO:0007669"/>
    <property type="project" value="UniProtKB-KW"/>
</dbReference>
<keyword evidence="5" id="KW-0328">Glycosyltransferase</keyword>
<keyword evidence="15" id="KW-1185">Reference proteome</keyword>
<name>A0A814CAE6_ADIRI</name>
<dbReference type="InterPro" id="IPR026050">
    <property type="entry name" value="C1GALT1/C1GALT1_chp1"/>
</dbReference>
<accession>A0A814CAE6</accession>
<evidence type="ECO:0000256" key="10">
    <source>
        <dbReference type="ARBA" id="ARBA00022989"/>
    </source>
</evidence>
<dbReference type="Proteomes" id="UP000663852">
    <property type="component" value="Unassembled WGS sequence"/>
</dbReference>
<evidence type="ECO:0000256" key="3">
    <source>
        <dbReference type="ARBA" id="ARBA00006462"/>
    </source>
</evidence>
<proteinExistence type="inferred from homology"/>
<keyword evidence="11" id="KW-0472">Membrane</keyword>
<keyword evidence="9" id="KW-0735">Signal-anchor</keyword>
<organism evidence="13">
    <name type="scientific">Adineta ricciae</name>
    <name type="common">Rotifer</name>
    <dbReference type="NCBI Taxonomy" id="249248"/>
    <lineage>
        <taxon>Eukaryota</taxon>
        <taxon>Metazoa</taxon>
        <taxon>Spiralia</taxon>
        <taxon>Gnathifera</taxon>
        <taxon>Rotifera</taxon>
        <taxon>Eurotatoria</taxon>
        <taxon>Bdelloidea</taxon>
        <taxon>Adinetida</taxon>
        <taxon>Adinetidae</taxon>
        <taxon>Adineta</taxon>
    </lineage>
</organism>
<dbReference type="PANTHER" id="PTHR23033">
    <property type="entry name" value="BETA1,3-GALACTOSYLTRANSFERASE"/>
    <property type="match status" value="1"/>
</dbReference>
<protein>
    <recommendedName>
        <fullName evidence="4">N-acetylgalactosaminide beta-1,3-galactosyltransferase</fullName>
        <ecNumber evidence="4">2.4.1.122</ecNumber>
    </recommendedName>
</protein>
<evidence type="ECO:0000256" key="11">
    <source>
        <dbReference type="ARBA" id="ARBA00023136"/>
    </source>
</evidence>
<dbReference type="EC" id="2.4.1.122" evidence="4"/>
<dbReference type="Pfam" id="PF02434">
    <property type="entry name" value="Fringe"/>
    <property type="match status" value="1"/>
</dbReference>